<dbReference type="OrthoDB" id="2585966at2759"/>
<feature type="transmembrane region" description="Helical" evidence="1">
    <location>
        <begin position="81"/>
        <end position="100"/>
    </location>
</feature>
<proteinExistence type="predicted"/>
<keyword evidence="1" id="KW-1133">Transmembrane helix</keyword>
<dbReference type="Proteomes" id="UP000279259">
    <property type="component" value="Unassembled WGS sequence"/>
</dbReference>
<feature type="transmembrane region" description="Helical" evidence="1">
    <location>
        <begin position="12"/>
        <end position="39"/>
    </location>
</feature>
<gene>
    <name evidence="2" type="ORF">EHS25_005787</name>
</gene>
<evidence type="ECO:0000313" key="3">
    <source>
        <dbReference type="Proteomes" id="UP000279259"/>
    </source>
</evidence>
<name>A0A427XVG5_9TREE</name>
<comment type="caution">
    <text evidence="2">The sequence shown here is derived from an EMBL/GenBank/DDBJ whole genome shotgun (WGS) entry which is preliminary data.</text>
</comment>
<dbReference type="EMBL" id="RSCD01000026">
    <property type="protein sequence ID" value="RSH82797.1"/>
    <property type="molecule type" value="Genomic_DNA"/>
</dbReference>
<protein>
    <submittedName>
        <fullName evidence="2">Uncharacterized protein</fullName>
    </submittedName>
</protein>
<sequence length="245" mass="26970">MQIDGQTLPKIWIYICHLWIFVAVGALIMPLIAWILIFAENIDTYHKTMHLYLGNDMSVYDTFSPPSDSGYVNETNIPKHLGGAVFASCLDFAMIIMILISLASELFWKFPFAKNVLLMMWTPGLWNEANMDAIEYFFLIANAFLKIFIVAVTGAQTYTGLTPDTPGGVDTPLFCLYATMILLGSIPLTIIAQMFVLQSAKHAAWGGIRAKQDEEMKAAAKAEGVKEGQKAAAEAAAKKSSSSKK</sequence>
<feature type="transmembrane region" description="Helical" evidence="1">
    <location>
        <begin position="136"/>
        <end position="156"/>
    </location>
</feature>
<feature type="transmembrane region" description="Helical" evidence="1">
    <location>
        <begin position="176"/>
        <end position="197"/>
    </location>
</feature>
<organism evidence="2 3">
    <name type="scientific">Saitozyma podzolica</name>
    <dbReference type="NCBI Taxonomy" id="1890683"/>
    <lineage>
        <taxon>Eukaryota</taxon>
        <taxon>Fungi</taxon>
        <taxon>Dikarya</taxon>
        <taxon>Basidiomycota</taxon>
        <taxon>Agaricomycotina</taxon>
        <taxon>Tremellomycetes</taxon>
        <taxon>Tremellales</taxon>
        <taxon>Trimorphomycetaceae</taxon>
        <taxon>Saitozyma</taxon>
    </lineage>
</organism>
<evidence type="ECO:0000256" key="1">
    <source>
        <dbReference type="SAM" id="Phobius"/>
    </source>
</evidence>
<keyword evidence="1" id="KW-0812">Transmembrane</keyword>
<evidence type="ECO:0000313" key="2">
    <source>
        <dbReference type="EMBL" id="RSH82797.1"/>
    </source>
</evidence>
<keyword evidence="3" id="KW-1185">Reference proteome</keyword>
<keyword evidence="1" id="KW-0472">Membrane</keyword>
<reference evidence="2 3" key="1">
    <citation type="submission" date="2018-11" db="EMBL/GenBank/DDBJ databases">
        <title>Genome sequence of Saitozyma podzolica DSM 27192.</title>
        <authorList>
            <person name="Aliyu H."/>
            <person name="Gorte O."/>
            <person name="Ochsenreither K."/>
        </authorList>
    </citation>
    <scope>NUCLEOTIDE SEQUENCE [LARGE SCALE GENOMIC DNA]</scope>
    <source>
        <strain evidence="2 3">DSM 27192</strain>
    </source>
</reference>
<accession>A0A427XVG5</accession>
<dbReference type="AlphaFoldDB" id="A0A427XVG5"/>